<sequence length="200" mass="21882">MASKNQHEAEVQEHDAPPTDASQHGTNNTSTSEESSHTSRGISNTGDLRQQFNALGNVPVAGIPQHQLNQSLIIIGTQLTQMKQQIATMNGNFMKMQARMHNVECRFDNSGRCEPTTQIMPLYSLVTNQPIPNFPSTVQALSRLSQINASLAYPQSNLNAAVSRLKSILDALEIPYPPGAQKAVLMNKVRFAIGLRETST</sequence>
<gene>
    <name evidence="2" type="ORF">L207DRAFT_591433</name>
</gene>
<feature type="compositionally biased region" description="Basic and acidic residues" evidence="1">
    <location>
        <begin position="1"/>
        <end position="17"/>
    </location>
</feature>
<feature type="region of interest" description="Disordered" evidence="1">
    <location>
        <begin position="1"/>
        <end position="45"/>
    </location>
</feature>
<organism evidence="2 3">
    <name type="scientific">Hyaloscypha variabilis (strain UAMH 11265 / GT02V1 / F)</name>
    <name type="common">Meliniomyces variabilis</name>
    <dbReference type="NCBI Taxonomy" id="1149755"/>
    <lineage>
        <taxon>Eukaryota</taxon>
        <taxon>Fungi</taxon>
        <taxon>Dikarya</taxon>
        <taxon>Ascomycota</taxon>
        <taxon>Pezizomycotina</taxon>
        <taxon>Leotiomycetes</taxon>
        <taxon>Helotiales</taxon>
        <taxon>Hyaloscyphaceae</taxon>
        <taxon>Hyaloscypha</taxon>
        <taxon>Hyaloscypha variabilis</taxon>
    </lineage>
</organism>
<proteinExistence type="predicted"/>
<name>A0A2J6QYY2_HYAVF</name>
<keyword evidence="3" id="KW-1185">Reference proteome</keyword>
<dbReference type="EMBL" id="KZ613962">
    <property type="protein sequence ID" value="PMD31473.1"/>
    <property type="molecule type" value="Genomic_DNA"/>
</dbReference>
<dbReference type="AlphaFoldDB" id="A0A2J6QYY2"/>
<evidence type="ECO:0000313" key="2">
    <source>
        <dbReference type="EMBL" id="PMD31473.1"/>
    </source>
</evidence>
<dbReference type="Proteomes" id="UP000235786">
    <property type="component" value="Unassembled WGS sequence"/>
</dbReference>
<protein>
    <submittedName>
        <fullName evidence="2">Uncharacterized protein</fullName>
    </submittedName>
</protein>
<evidence type="ECO:0000313" key="3">
    <source>
        <dbReference type="Proteomes" id="UP000235786"/>
    </source>
</evidence>
<reference evidence="2" key="1">
    <citation type="submission" date="2016-04" db="EMBL/GenBank/DDBJ databases">
        <title>A degradative enzymes factory behind the ericoid mycorrhizal symbiosis.</title>
        <authorList>
            <consortium name="DOE Joint Genome Institute"/>
            <person name="Martino E."/>
            <person name="Morin E."/>
            <person name="Grelet G."/>
            <person name="Kuo A."/>
            <person name="Kohler A."/>
            <person name="Daghino S."/>
            <person name="Barry K."/>
            <person name="Choi C."/>
            <person name="Cichocki N."/>
            <person name="Clum A."/>
            <person name="Copeland A."/>
            <person name="Hainaut M."/>
            <person name="Haridas S."/>
            <person name="Labutti K."/>
            <person name="Lindquist E."/>
            <person name="Lipzen A."/>
            <person name="Khouja H.-R."/>
            <person name="Murat C."/>
            <person name="Ohm R."/>
            <person name="Olson A."/>
            <person name="Spatafora J."/>
            <person name="Veneault-Fourrey C."/>
            <person name="Henrissat B."/>
            <person name="Grigoriev I."/>
            <person name="Martin F."/>
            <person name="Perotto S."/>
        </authorList>
    </citation>
    <scope>NUCLEOTIDE SEQUENCE [LARGE SCALE GENOMIC DNA]</scope>
    <source>
        <strain evidence="2">F</strain>
    </source>
</reference>
<accession>A0A2J6QYY2</accession>
<evidence type="ECO:0000256" key="1">
    <source>
        <dbReference type="SAM" id="MobiDB-lite"/>
    </source>
</evidence>